<proteinExistence type="predicted"/>
<keyword evidence="4 5" id="KW-0472">Membrane</keyword>
<evidence type="ECO:0000259" key="6">
    <source>
        <dbReference type="Pfam" id="PF01757"/>
    </source>
</evidence>
<keyword evidence="3 5" id="KW-1133">Transmembrane helix</keyword>
<feature type="transmembrane region" description="Helical" evidence="5">
    <location>
        <begin position="379"/>
        <end position="395"/>
    </location>
</feature>
<keyword evidence="2 5" id="KW-0812">Transmembrane</keyword>
<dbReference type="Pfam" id="PF04791">
    <property type="entry name" value="LMBR1"/>
    <property type="match status" value="1"/>
</dbReference>
<feature type="transmembrane region" description="Helical" evidence="5">
    <location>
        <begin position="78"/>
        <end position="98"/>
    </location>
</feature>
<feature type="transmembrane region" description="Helical" evidence="5">
    <location>
        <begin position="929"/>
        <end position="945"/>
    </location>
</feature>
<name>A0A8S1KXJ1_9CILI</name>
<organism evidence="7 8">
    <name type="scientific">Paramecium sonneborni</name>
    <dbReference type="NCBI Taxonomy" id="65129"/>
    <lineage>
        <taxon>Eukaryota</taxon>
        <taxon>Sar</taxon>
        <taxon>Alveolata</taxon>
        <taxon>Ciliophora</taxon>
        <taxon>Intramacronucleata</taxon>
        <taxon>Oligohymenophorea</taxon>
        <taxon>Peniculida</taxon>
        <taxon>Parameciidae</taxon>
        <taxon>Paramecium</taxon>
    </lineage>
</organism>
<dbReference type="GO" id="GO:0016020">
    <property type="term" value="C:membrane"/>
    <property type="evidence" value="ECO:0007669"/>
    <property type="project" value="UniProtKB-SubCell"/>
</dbReference>
<feature type="domain" description="Acyltransferase 3" evidence="6">
    <location>
        <begin position="717"/>
        <end position="1077"/>
    </location>
</feature>
<dbReference type="Proteomes" id="UP000692954">
    <property type="component" value="Unassembled WGS sequence"/>
</dbReference>
<comment type="caution">
    <text evidence="7">The sequence shown here is derived from an EMBL/GenBank/DDBJ whole genome shotgun (WGS) entry which is preliminary data.</text>
</comment>
<feature type="transmembrane region" description="Helical" evidence="5">
    <location>
        <begin position="1065"/>
        <end position="1085"/>
    </location>
</feature>
<comment type="subcellular location">
    <subcellularLocation>
        <location evidence="1">Membrane</location>
        <topology evidence="1">Multi-pass membrane protein</topology>
    </subcellularLocation>
</comment>
<dbReference type="GO" id="GO:0016747">
    <property type="term" value="F:acyltransferase activity, transferring groups other than amino-acyl groups"/>
    <property type="evidence" value="ECO:0007669"/>
    <property type="project" value="InterPro"/>
</dbReference>
<evidence type="ECO:0000256" key="5">
    <source>
        <dbReference type="SAM" id="Phobius"/>
    </source>
</evidence>
<evidence type="ECO:0000313" key="8">
    <source>
        <dbReference type="Proteomes" id="UP000692954"/>
    </source>
</evidence>
<dbReference type="EMBL" id="CAJJDN010000012">
    <property type="protein sequence ID" value="CAD8058625.1"/>
    <property type="molecule type" value="Genomic_DNA"/>
</dbReference>
<evidence type="ECO:0000256" key="2">
    <source>
        <dbReference type="ARBA" id="ARBA00022692"/>
    </source>
</evidence>
<feature type="transmembrane region" description="Helical" evidence="5">
    <location>
        <begin position="6"/>
        <end position="25"/>
    </location>
</feature>
<feature type="transmembrane region" description="Helical" evidence="5">
    <location>
        <begin position="302"/>
        <end position="329"/>
    </location>
</feature>
<feature type="transmembrane region" description="Helical" evidence="5">
    <location>
        <begin position="353"/>
        <end position="372"/>
    </location>
</feature>
<dbReference type="OrthoDB" id="295273at2759"/>
<feature type="transmembrane region" description="Helical" evidence="5">
    <location>
        <begin position="1033"/>
        <end position="1053"/>
    </location>
</feature>
<feature type="transmembrane region" description="Helical" evidence="5">
    <location>
        <begin position="993"/>
        <end position="1012"/>
    </location>
</feature>
<dbReference type="InterPro" id="IPR006876">
    <property type="entry name" value="LMBR1-like_membr_prot"/>
</dbReference>
<evidence type="ECO:0000256" key="1">
    <source>
        <dbReference type="ARBA" id="ARBA00004141"/>
    </source>
</evidence>
<feature type="transmembrane region" description="Helical" evidence="5">
    <location>
        <begin position="754"/>
        <end position="783"/>
    </location>
</feature>
<dbReference type="PANTHER" id="PTHR31652">
    <property type="entry name" value="LIMR FAMILY PROTEIN DDB_G0283707-RELATED"/>
    <property type="match status" value="1"/>
</dbReference>
<evidence type="ECO:0000313" key="7">
    <source>
        <dbReference type="EMBL" id="CAD8058625.1"/>
    </source>
</evidence>
<feature type="transmembrane region" description="Helical" evidence="5">
    <location>
        <begin position="952"/>
        <end position="973"/>
    </location>
</feature>
<sequence length="1113" mass="130452">MEWFLIIVTIAMAFLLLVVNFYLLVLYCHLVGVHHQYATIFVINGMTLTWAQVLMLPLDAANSRGLGEGLDMDFFWKFIYMLILIFGALLIPFAQYYYESDDEKSLGQRCCTALYQQLCFVIIIALLLFISYAFLRFADIPIFISLKSCSQPTVFMNSDTPFTGVANSLQEDSEDTLEYEVSFPVYVMAFMSLFGYCLFLLFGGVGLTALPVDLIQEFINRPKKLTSAEGAQKKEVQEEKHLNQQMKAIKLRMIKKMQQYKMRKKQSENIIYQIQNAVLCLDRDYEIFKLELKYFDKNPIIWYFKFIIGIIICVISFIWWLHILLFIVIRDSDGISASPFLYKILFGLEEGNAGFLCVGIFGFLCVYLLWCTQKGNIKFGLRIPFLFSLHIMKVNETWMNTFLFNVQLMLICSVACSLILKFSIYVSLLIYIQTMFLKSFYWFGQCQLCSIYLSKDQINLKYQKKLKKCKNNNSNELNNNYQMFILIFITQVLGSCISSIGNLMADTLTDPKLELAQLAPYIYFSGKGINDFGLYEDCTNQYQYAVIQFFVPTTPASVNVGICFTKSCSITDINSSIQTVKKWILAVAQEITQVDLTEYELKFLDSQIIATPQSSTYLLISFLIAFFLLQIFVTCFHKQQQPQLNQQQIQLEYQSQQRNIQEVSTYFDEEEQFIKHINQNIQNNKSRQLNEFYELNVNFNLKINYQECLKPQESKYYSLNGIRLLGFLMCVFGNTGISMLLQCDFYQVQHYSKHYILLIVFGCLYSVEIFLWLSGFFAVFSLIKLNCVYHLLLRIWKIWPLMVLIILINTQIIPYLGDGPRWFYIDRYTKCGKWWQNILFINNFDDENYCTLWLWQLSLDVQLTIICAIIIVLYKRNKNIAIILTIILLVVSQSYVIYTCIQKQYGIPYFAAFTTDIYKSFYYRPWFRAPPYFIGMLTAFFVINFKRKLKLWFQNTIQIIGFIIIVYLTVGWYDTMQFGADFYPKLYSQIYEGIMRTVYAIGITLFVLPNLLGNNNLIYKLFNYTPIKYIVKFTFAGYLLHMLIIEVIIASFYKSLDFNVQSIGQVYVGCICIIAIFSFLFRWIIELPFQIKHQIIEKPQFKQYIQKKNVDLI</sequence>
<feature type="transmembrane region" description="Helical" evidence="5">
    <location>
        <begin position="616"/>
        <end position="636"/>
    </location>
</feature>
<dbReference type="Pfam" id="PF01757">
    <property type="entry name" value="Acyl_transf_3"/>
    <property type="match status" value="1"/>
</dbReference>
<dbReference type="InterPro" id="IPR002656">
    <property type="entry name" value="Acyl_transf_3_dom"/>
</dbReference>
<feature type="transmembrane region" description="Helical" evidence="5">
    <location>
        <begin position="37"/>
        <end position="58"/>
    </location>
</feature>
<accession>A0A8S1KXJ1</accession>
<keyword evidence="8" id="KW-1185">Reference proteome</keyword>
<feature type="transmembrane region" description="Helical" evidence="5">
    <location>
        <begin position="795"/>
        <end position="816"/>
    </location>
</feature>
<evidence type="ECO:0000256" key="4">
    <source>
        <dbReference type="ARBA" id="ARBA00023136"/>
    </source>
</evidence>
<dbReference type="AlphaFoldDB" id="A0A8S1KXJ1"/>
<feature type="transmembrane region" description="Helical" evidence="5">
    <location>
        <begin position="880"/>
        <end position="898"/>
    </location>
</feature>
<gene>
    <name evidence="7" type="ORF">PSON_ATCC_30995.1.T0120296</name>
</gene>
<protein>
    <recommendedName>
        <fullName evidence="6">Acyltransferase 3 domain-containing protein</fullName>
    </recommendedName>
</protein>
<feature type="transmembrane region" description="Helical" evidence="5">
    <location>
        <begin position="724"/>
        <end position="742"/>
    </location>
</feature>
<feature type="transmembrane region" description="Helical" evidence="5">
    <location>
        <begin position="483"/>
        <end position="505"/>
    </location>
</feature>
<evidence type="ECO:0000256" key="3">
    <source>
        <dbReference type="ARBA" id="ARBA00022989"/>
    </source>
</evidence>
<feature type="transmembrane region" description="Helical" evidence="5">
    <location>
        <begin position="407"/>
        <end position="432"/>
    </location>
</feature>
<feature type="transmembrane region" description="Helical" evidence="5">
    <location>
        <begin position="185"/>
        <end position="215"/>
    </location>
</feature>
<feature type="transmembrane region" description="Helical" evidence="5">
    <location>
        <begin position="853"/>
        <end position="873"/>
    </location>
</feature>
<dbReference type="PANTHER" id="PTHR31652:SF0">
    <property type="entry name" value="LIMR FAMILY PROTEIN DDB_G0283707-RELATED"/>
    <property type="match status" value="1"/>
</dbReference>
<feature type="transmembrane region" description="Helical" evidence="5">
    <location>
        <begin position="118"/>
        <end position="138"/>
    </location>
</feature>
<reference evidence="7" key="1">
    <citation type="submission" date="2021-01" db="EMBL/GenBank/DDBJ databases">
        <authorList>
            <consortium name="Genoscope - CEA"/>
            <person name="William W."/>
        </authorList>
    </citation>
    <scope>NUCLEOTIDE SEQUENCE</scope>
</reference>